<proteinExistence type="inferred from homology"/>
<evidence type="ECO:0000313" key="5">
    <source>
        <dbReference type="Proteomes" id="UP001157006"/>
    </source>
</evidence>
<dbReference type="Pfam" id="PF12854">
    <property type="entry name" value="PPR_1"/>
    <property type="match status" value="1"/>
</dbReference>
<dbReference type="GO" id="GO:0003729">
    <property type="term" value="F:mRNA binding"/>
    <property type="evidence" value="ECO:0007669"/>
    <property type="project" value="TreeGrafter"/>
</dbReference>
<dbReference type="Proteomes" id="UP001157006">
    <property type="component" value="Chromosome 6"/>
</dbReference>
<feature type="repeat" description="PPR" evidence="3">
    <location>
        <begin position="283"/>
        <end position="319"/>
    </location>
</feature>
<dbReference type="Pfam" id="PF13041">
    <property type="entry name" value="PPR_2"/>
    <property type="match status" value="2"/>
</dbReference>
<feature type="repeat" description="PPR" evidence="3">
    <location>
        <begin position="390"/>
        <end position="424"/>
    </location>
</feature>
<organism evidence="4 5">
    <name type="scientific">Vicia faba</name>
    <name type="common">Broad bean</name>
    <name type="synonym">Faba vulgaris</name>
    <dbReference type="NCBI Taxonomy" id="3906"/>
    <lineage>
        <taxon>Eukaryota</taxon>
        <taxon>Viridiplantae</taxon>
        <taxon>Streptophyta</taxon>
        <taxon>Embryophyta</taxon>
        <taxon>Tracheophyta</taxon>
        <taxon>Spermatophyta</taxon>
        <taxon>Magnoliopsida</taxon>
        <taxon>eudicotyledons</taxon>
        <taxon>Gunneridae</taxon>
        <taxon>Pentapetalae</taxon>
        <taxon>rosids</taxon>
        <taxon>fabids</taxon>
        <taxon>Fabales</taxon>
        <taxon>Fabaceae</taxon>
        <taxon>Papilionoideae</taxon>
        <taxon>50 kb inversion clade</taxon>
        <taxon>NPAAA clade</taxon>
        <taxon>Hologalegina</taxon>
        <taxon>IRL clade</taxon>
        <taxon>Fabeae</taxon>
        <taxon>Vicia</taxon>
    </lineage>
</organism>
<evidence type="ECO:0000256" key="3">
    <source>
        <dbReference type="PROSITE-ProRule" id="PRU00708"/>
    </source>
</evidence>
<evidence type="ECO:0000256" key="2">
    <source>
        <dbReference type="ARBA" id="ARBA00022737"/>
    </source>
</evidence>
<feature type="repeat" description="PPR" evidence="3">
    <location>
        <begin position="355"/>
        <end position="389"/>
    </location>
</feature>
<sequence>MLQTFAKLIRTANTVSKSKPLLHHRKTLTTTTTTTTSKDEYFAAIQHVANIVRRDFYLERTLNKLRITITPELVFRVLRACSSSPIESLRFFNWAQSHHHHPTYTPTSVEFEEIVTILANSNNYQTMWSIIHQMTHHHRLSLSPSAVSSLIESYGRHRHIDQSVQLFNKCKIFNCPQNLQLHNSLLFALCESKLFHAAYSLIRRMLRKGINPDKRTYALLVNAWCSSGKMREAQQFLKEMSDKGFTPPVRGRDLLIEGLLNAGYIESAKGMVRKMVKEGIIPDVGTFNALMESTCKCGEEEVKFCVELYHELCKLGMVPDVNTYKILVPAVSKIGLMDEAFRLLNNFSEEGSRPFPSLYAPVMKALFKRGQFDDAFCFFADMKAKGHPPNRPLYTMLITMCGRGGRFVDAANYLFEMTEIGFVPISRCFDMVTDGLKNSGKHDLAKRVQQLEISIRGV</sequence>
<feature type="repeat" description="PPR" evidence="3">
    <location>
        <begin position="213"/>
        <end position="247"/>
    </location>
</feature>
<accession>A0AAV1B5F8</accession>
<keyword evidence="5" id="KW-1185">Reference proteome</keyword>
<comment type="similarity">
    <text evidence="1">Belongs to the PPR family. P subfamily.</text>
</comment>
<dbReference type="InterPro" id="IPR011990">
    <property type="entry name" value="TPR-like_helical_dom_sf"/>
</dbReference>
<dbReference type="AlphaFoldDB" id="A0AAV1B5F8"/>
<protein>
    <recommendedName>
        <fullName evidence="6">Pentatricopeptide repeat-containing protein</fullName>
    </recommendedName>
</protein>
<feature type="repeat" description="PPR" evidence="3">
    <location>
        <begin position="178"/>
        <end position="212"/>
    </location>
</feature>
<dbReference type="PANTHER" id="PTHR47938">
    <property type="entry name" value="RESPIRATORY COMPLEX I CHAPERONE (CIA84), PUTATIVE (AFU_ORTHOLOGUE AFUA_2G06020)-RELATED"/>
    <property type="match status" value="1"/>
</dbReference>
<dbReference type="Pfam" id="PF01535">
    <property type="entry name" value="PPR"/>
    <property type="match status" value="2"/>
</dbReference>
<dbReference type="PANTHER" id="PTHR47938:SF47">
    <property type="entry name" value="ADR149WP"/>
    <property type="match status" value="1"/>
</dbReference>
<keyword evidence="2" id="KW-0677">Repeat</keyword>
<feature type="repeat" description="PPR" evidence="3">
    <location>
        <begin position="320"/>
        <end position="354"/>
    </location>
</feature>
<gene>
    <name evidence="4" type="ORF">VFH_VI097920</name>
</gene>
<dbReference type="NCBIfam" id="TIGR00756">
    <property type="entry name" value="PPR"/>
    <property type="match status" value="4"/>
</dbReference>
<reference evidence="4 5" key="1">
    <citation type="submission" date="2023-01" db="EMBL/GenBank/DDBJ databases">
        <authorList>
            <person name="Kreplak J."/>
        </authorList>
    </citation>
    <scope>NUCLEOTIDE SEQUENCE [LARGE SCALE GENOMIC DNA]</scope>
</reference>
<evidence type="ECO:0000313" key="4">
    <source>
        <dbReference type="EMBL" id="CAI8617900.1"/>
    </source>
</evidence>
<dbReference type="EMBL" id="OX451741">
    <property type="protein sequence ID" value="CAI8617900.1"/>
    <property type="molecule type" value="Genomic_DNA"/>
</dbReference>
<dbReference type="InterPro" id="IPR002885">
    <property type="entry name" value="PPR_rpt"/>
</dbReference>
<evidence type="ECO:0000256" key="1">
    <source>
        <dbReference type="ARBA" id="ARBA00007626"/>
    </source>
</evidence>
<dbReference type="Gene3D" id="1.25.40.10">
    <property type="entry name" value="Tetratricopeptide repeat domain"/>
    <property type="match status" value="3"/>
</dbReference>
<evidence type="ECO:0008006" key="6">
    <source>
        <dbReference type="Google" id="ProtNLM"/>
    </source>
</evidence>
<dbReference type="PROSITE" id="PS51375">
    <property type="entry name" value="PPR"/>
    <property type="match status" value="6"/>
</dbReference>
<name>A0AAV1B5F8_VICFA</name>